<evidence type="ECO:0000256" key="3">
    <source>
        <dbReference type="SAM" id="Coils"/>
    </source>
</evidence>
<dbReference type="Proteomes" id="UP000507470">
    <property type="component" value="Unassembled WGS sequence"/>
</dbReference>
<evidence type="ECO:0000313" key="8">
    <source>
        <dbReference type="Proteomes" id="UP000507470"/>
    </source>
</evidence>
<evidence type="ECO:0000313" key="7">
    <source>
        <dbReference type="EMBL" id="CAC5420380.1"/>
    </source>
</evidence>
<dbReference type="GO" id="GO:0046872">
    <property type="term" value="F:metal ion binding"/>
    <property type="evidence" value="ECO:0007669"/>
    <property type="project" value="UniProtKB-KW"/>
</dbReference>
<keyword evidence="8" id="KW-1185">Reference proteome</keyword>
<evidence type="ECO:0000256" key="2">
    <source>
        <dbReference type="ARBA" id="ARBA00022723"/>
    </source>
</evidence>
<evidence type="ECO:0008006" key="9">
    <source>
        <dbReference type="Google" id="ProtNLM"/>
    </source>
</evidence>
<dbReference type="PANTHER" id="PTHR23080">
    <property type="entry name" value="THAP DOMAIN PROTEIN"/>
    <property type="match status" value="1"/>
</dbReference>
<evidence type="ECO:0000259" key="6">
    <source>
        <dbReference type="Pfam" id="PF13613"/>
    </source>
</evidence>
<keyword evidence="2" id="KW-0479">Metal-binding</keyword>
<dbReference type="InterPro" id="IPR027806">
    <property type="entry name" value="HARBI1_dom"/>
</dbReference>
<evidence type="ECO:0000259" key="5">
    <source>
        <dbReference type="Pfam" id="PF13359"/>
    </source>
</evidence>
<feature type="domain" description="DDE Tnp4" evidence="5">
    <location>
        <begin position="570"/>
        <end position="729"/>
    </location>
</feature>
<sequence>MEEQHIDTLQYDNSYAIDDDSYAIDKYYKSRTSDKSQWKGEETAYMFNTNMPRGNSKKGTPARGQGVQRRRMIEPKEKEPISEINHRSSEAQIERRFCRHSVPDANLCILKNARDVASCAEGRTPRLVHRHHRLTNRQRVTIVLTTSEHDYTCVGPLLAPFNKMYEHVMLCTPISCNSPAEVKYCAIGLEPEKRRGKELPPTGESLRACRAEENQIVRLCNTLLCFSYLTSVEPAKSRRNELPPTGESLRACRAEANQMEVPVCHSEVMSSGEGSTEGSPKRSWAADKREVRTLRNDTKIGPLSVGCERYPGLRSIRRDQWEPRENDRVCFRHFISGVKSNDENNPDYVPSVDMGYQKYKASGDQRYARFQRVEQRQADKEKVQVASVLLDLSNAENIPEPESVQSDNNQHDACINKIATLRIENEQLYAELGRLQTENTTLKANISQLNFENLVTASDRKIQFYTGVHSKALFMWLLSFCSCILPACKVMSPTSVLLCLLMKLRLNLQHEDLAYRFGVSKTTISDILNLGLPKLASKLSFLIQWPDKEYLLSNMPSVFKQSYRRCSSIIDCFEVFIQRPGQLTARAQTWSNYKHNNTIKFLVSITPTGAISFVSKAFGGRTSDKVITQRSGYLDKIQHGDQVLADRGFLISEELANKSATLVIPAFTRGKKQLSAKEVEQTRKIAHVRIHVERAIQRLKNFNILSSNMSMCMVPHSDSIVTICSAICNLQPKLVS</sequence>
<protein>
    <recommendedName>
        <fullName evidence="9">DDE Tnp4 domain-containing protein</fullName>
    </recommendedName>
</protein>
<evidence type="ECO:0000256" key="1">
    <source>
        <dbReference type="ARBA" id="ARBA00001968"/>
    </source>
</evidence>
<dbReference type="AlphaFoldDB" id="A0A6J8EIR7"/>
<evidence type="ECO:0000256" key="4">
    <source>
        <dbReference type="SAM" id="MobiDB-lite"/>
    </source>
</evidence>
<dbReference type="EMBL" id="CACVKT020009130">
    <property type="protein sequence ID" value="CAC5420380.1"/>
    <property type="molecule type" value="Genomic_DNA"/>
</dbReference>
<dbReference type="PANTHER" id="PTHR23080:SF143">
    <property type="entry name" value="SI:DKEY-56D12.4"/>
    <property type="match status" value="1"/>
</dbReference>
<dbReference type="Pfam" id="PF13359">
    <property type="entry name" value="DDE_Tnp_4"/>
    <property type="match status" value="1"/>
</dbReference>
<dbReference type="InterPro" id="IPR027805">
    <property type="entry name" value="Transposase_HTH_dom"/>
</dbReference>
<proteinExistence type="predicted"/>
<feature type="coiled-coil region" evidence="3">
    <location>
        <begin position="418"/>
        <end position="445"/>
    </location>
</feature>
<reference evidence="7 8" key="1">
    <citation type="submission" date="2020-06" db="EMBL/GenBank/DDBJ databases">
        <authorList>
            <person name="Li R."/>
            <person name="Bekaert M."/>
        </authorList>
    </citation>
    <scope>NUCLEOTIDE SEQUENCE [LARGE SCALE GENOMIC DNA]</scope>
    <source>
        <strain evidence="8">wild</strain>
    </source>
</reference>
<dbReference type="Pfam" id="PF13613">
    <property type="entry name" value="HTH_Tnp_4"/>
    <property type="match status" value="1"/>
</dbReference>
<keyword evidence="3" id="KW-0175">Coiled coil</keyword>
<name>A0A6J8EIR7_MYTCO</name>
<feature type="region of interest" description="Disordered" evidence="4">
    <location>
        <begin position="48"/>
        <end position="70"/>
    </location>
</feature>
<comment type="cofactor">
    <cofactor evidence="1">
        <name>a divalent metal cation</name>
        <dbReference type="ChEBI" id="CHEBI:60240"/>
    </cofactor>
</comment>
<feature type="compositionally biased region" description="Polar residues" evidence="4">
    <location>
        <begin position="268"/>
        <end position="278"/>
    </location>
</feature>
<feature type="region of interest" description="Disordered" evidence="4">
    <location>
        <begin position="267"/>
        <end position="288"/>
    </location>
</feature>
<accession>A0A6J8EIR7</accession>
<gene>
    <name evidence="7" type="ORF">MCOR_52603</name>
</gene>
<organism evidence="7 8">
    <name type="scientific">Mytilus coruscus</name>
    <name type="common">Sea mussel</name>
    <dbReference type="NCBI Taxonomy" id="42192"/>
    <lineage>
        <taxon>Eukaryota</taxon>
        <taxon>Metazoa</taxon>
        <taxon>Spiralia</taxon>
        <taxon>Lophotrochozoa</taxon>
        <taxon>Mollusca</taxon>
        <taxon>Bivalvia</taxon>
        <taxon>Autobranchia</taxon>
        <taxon>Pteriomorphia</taxon>
        <taxon>Mytilida</taxon>
        <taxon>Mytiloidea</taxon>
        <taxon>Mytilidae</taxon>
        <taxon>Mytilinae</taxon>
        <taxon>Mytilus</taxon>
    </lineage>
</organism>
<dbReference type="OrthoDB" id="7331812at2759"/>
<feature type="domain" description="Transposase Helix-turn-helix" evidence="6">
    <location>
        <begin position="492"/>
        <end position="540"/>
    </location>
</feature>